<dbReference type="Gene3D" id="2.20.100.10">
    <property type="entry name" value="Thrombospondin type-1 (TSP1) repeat"/>
    <property type="match status" value="1"/>
</dbReference>
<evidence type="ECO:0000256" key="1">
    <source>
        <dbReference type="ARBA" id="ARBA00022729"/>
    </source>
</evidence>
<sequence>DCHLTDWSTWSSCQLTCLEGRSFESTGRQARSRAVIIQAMENQGSCPYQVFETQPCKGGKCHSYQWKTGGWTNNKRAVWCQRSDGVNVTGEVLQCSLVAHRWVTPDSSWEHSDTCLILIQIKQLLCAIPTFVPLH</sequence>
<keyword evidence="3" id="KW-0325">Glycoprotein</keyword>
<evidence type="ECO:0000256" key="3">
    <source>
        <dbReference type="ARBA" id="ARBA00023180"/>
    </source>
</evidence>
<keyword evidence="6" id="KW-1185">Reference proteome</keyword>
<evidence type="ECO:0000313" key="6">
    <source>
        <dbReference type="Proteomes" id="UP001345963"/>
    </source>
</evidence>
<dbReference type="SUPFAM" id="SSF82895">
    <property type="entry name" value="TSP-1 type 1 repeat"/>
    <property type="match status" value="1"/>
</dbReference>
<dbReference type="PROSITE" id="PS50092">
    <property type="entry name" value="TSP1"/>
    <property type="match status" value="1"/>
</dbReference>
<comment type="caution">
    <text evidence="5">The sequence shown here is derived from an EMBL/GenBank/DDBJ whole genome shotgun (WGS) entry which is preliminary data.</text>
</comment>
<evidence type="ECO:0000259" key="4">
    <source>
        <dbReference type="Pfam" id="PF19028"/>
    </source>
</evidence>
<evidence type="ECO:0000313" key="5">
    <source>
        <dbReference type="EMBL" id="MED6259154.1"/>
    </source>
</evidence>
<keyword evidence="1" id="KW-0732">Signal</keyword>
<dbReference type="PANTHER" id="PTHR11311">
    <property type="entry name" value="SPONDIN"/>
    <property type="match status" value="1"/>
</dbReference>
<evidence type="ECO:0000256" key="2">
    <source>
        <dbReference type="ARBA" id="ARBA00023157"/>
    </source>
</evidence>
<dbReference type="InterPro" id="IPR036383">
    <property type="entry name" value="TSP1_rpt_sf"/>
</dbReference>
<organism evidence="5 6">
    <name type="scientific">Ataeniobius toweri</name>
    <dbReference type="NCBI Taxonomy" id="208326"/>
    <lineage>
        <taxon>Eukaryota</taxon>
        <taxon>Metazoa</taxon>
        <taxon>Chordata</taxon>
        <taxon>Craniata</taxon>
        <taxon>Vertebrata</taxon>
        <taxon>Euteleostomi</taxon>
        <taxon>Actinopterygii</taxon>
        <taxon>Neopterygii</taxon>
        <taxon>Teleostei</taxon>
        <taxon>Neoteleostei</taxon>
        <taxon>Acanthomorphata</taxon>
        <taxon>Ovalentaria</taxon>
        <taxon>Atherinomorphae</taxon>
        <taxon>Cyprinodontiformes</taxon>
        <taxon>Goodeidae</taxon>
        <taxon>Ataeniobius</taxon>
    </lineage>
</organism>
<keyword evidence="2" id="KW-1015">Disulfide bond</keyword>
<dbReference type="InterPro" id="IPR051418">
    <property type="entry name" value="Spondin/Thrombospondin_T1"/>
</dbReference>
<feature type="domain" description="Spondin-like TSP1" evidence="4">
    <location>
        <begin position="2"/>
        <end position="61"/>
    </location>
</feature>
<dbReference type="SMART" id="SM00209">
    <property type="entry name" value="TSP1"/>
    <property type="match status" value="1"/>
</dbReference>
<protein>
    <submittedName>
        <fullName evidence="5">Thrombospondin type-1 domain-containing protein 7B</fullName>
    </submittedName>
</protein>
<feature type="non-terminal residue" evidence="5">
    <location>
        <position position="1"/>
    </location>
</feature>
<dbReference type="Pfam" id="PF19028">
    <property type="entry name" value="TSP1_spondin"/>
    <property type="match status" value="1"/>
</dbReference>
<dbReference type="EMBL" id="JAHUTI010082350">
    <property type="protein sequence ID" value="MED6259154.1"/>
    <property type="molecule type" value="Genomic_DNA"/>
</dbReference>
<gene>
    <name evidence="5" type="primary">THSD7B_3</name>
    <name evidence="5" type="ORF">ATANTOWER_017770</name>
</gene>
<reference evidence="5 6" key="1">
    <citation type="submission" date="2021-07" db="EMBL/GenBank/DDBJ databases">
        <authorList>
            <person name="Palmer J.M."/>
        </authorList>
    </citation>
    <scope>NUCLEOTIDE SEQUENCE [LARGE SCALE GENOMIC DNA]</scope>
    <source>
        <strain evidence="5 6">AT_MEX2019</strain>
        <tissue evidence="5">Muscle</tissue>
    </source>
</reference>
<proteinExistence type="predicted"/>
<dbReference type="InterPro" id="IPR044004">
    <property type="entry name" value="TSP1_spondin_dom"/>
</dbReference>
<accession>A0ABU7CBG8</accession>
<dbReference type="InterPro" id="IPR000884">
    <property type="entry name" value="TSP1_rpt"/>
</dbReference>
<name>A0ABU7CBG8_9TELE</name>
<dbReference type="Proteomes" id="UP001345963">
    <property type="component" value="Unassembled WGS sequence"/>
</dbReference>
<dbReference type="PANTHER" id="PTHR11311:SF7">
    <property type="entry name" value="THROMBOSPONDIN TYPE-1 DOMAIN-CONTAINING PROTEIN 7B"/>
    <property type="match status" value="1"/>
</dbReference>